<protein>
    <submittedName>
        <fullName evidence="2">Rho-associated protein kinase</fullName>
    </submittedName>
</protein>
<keyword evidence="2" id="KW-0418">Kinase</keyword>
<gene>
    <name evidence="2" type="ORF">THRCLA_04520</name>
</gene>
<dbReference type="EMBL" id="JNBS01000971">
    <property type="protein sequence ID" value="OQS03175.1"/>
    <property type="molecule type" value="Genomic_DNA"/>
</dbReference>
<dbReference type="STRING" id="74557.A0A1V9ZYS4"/>
<evidence type="ECO:0000313" key="3">
    <source>
        <dbReference type="Proteomes" id="UP000243217"/>
    </source>
</evidence>
<dbReference type="PANTHER" id="PTHR43941">
    <property type="entry name" value="STRUCTURAL MAINTENANCE OF CHROMOSOMES PROTEIN 2"/>
    <property type="match status" value="1"/>
</dbReference>
<evidence type="ECO:0000256" key="1">
    <source>
        <dbReference type="SAM" id="Coils"/>
    </source>
</evidence>
<name>A0A1V9ZYS4_9STRA</name>
<keyword evidence="1" id="KW-0175">Coiled coil</keyword>
<accession>A0A1V9ZYS4</accession>
<dbReference type="AlphaFoldDB" id="A0A1V9ZYS4"/>
<feature type="coiled-coil region" evidence="1">
    <location>
        <begin position="462"/>
        <end position="584"/>
    </location>
</feature>
<feature type="coiled-coil region" evidence="1">
    <location>
        <begin position="92"/>
        <end position="126"/>
    </location>
</feature>
<dbReference type="SUPFAM" id="SSF52047">
    <property type="entry name" value="RNI-like"/>
    <property type="match status" value="1"/>
</dbReference>
<comment type="caution">
    <text evidence="2">The sequence shown here is derived from an EMBL/GenBank/DDBJ whole genome shotgun (WGS) entry which is preliminary data.</text>
</comment>
<feature type="coiled-coil region" evidence="1">
    <location>
        <begin position="335"/>
        <end position="422"/>
    </location>
</feature>
<organism evidence="2 3">
    <name type="scientific">Thraustotheca clavata</name>
    <dbReference type="NCBI Taxonomy" id="74557"/>
    <lineage>
        <taxon>Eukaryota</taxon>
        <taxon>Sar</taxon>
        <taxon>Stramenopiles</taxon>
        <taxon>Oomycota</taxon>
        <taxon>Saprolegniomycetes</taxon>
        <taxon>Saprolegniales</taxon>
        <taxon>Achlyaceae</taxon>
        <taxon>Thraustotheca</taxon>
    </lineage>
</organism>
<feature type="coiled-coil region" evidence="1">
    <location>
        <begin position="209"/>
        <end position="271"/>
    </location>
</feature>
<feature type="coiled-coil region" evidence="1">
    <location>
        <begin position="29"/>
        <end position="63"/>
    </location>
</feature>
<sequence>MSDANEPQDEISNNGIVNLGIDTTNRTVIDEKNRIIELLNETAKAFQLEVGVLQQENKQLTSQLEQKDITIQGLQYELRAKDKTIADHVKSVEAMKTQVILQNEALEELRSQLKTSDLEFDALKAHYEVKDGEFQAKIAENGDKLTQITGLQNENDRLHVIVRKYERAQHELEASKPIKVDACLSARDYSENQLISLRDDAIAAKTKELALVTAANEALRSQLDAVEAEVEQLQSTLSTKEMDMYRKTRKIDKLERQVASLEALQKQAQGREFAIELSTKQNTQLLQCLQAQEAKTGALQDQVATLTQDLNHVKESSSVLKSESAAVEIEYQLKSKTVERQSSNLAAALEKVQKEREKIRLELTELRHKTRLELEAIQEELVMRRNKQYELTLKVQECESEIHELRQKYETTDEALQATNARMIHIERLYNDAKRWKDDSKLHIETLETQHKAFFSKYTTDIKALENNQIALEAQILELQTCIKKQNIAAQEAIVVSKSHTDAVKALNLEKKDLLDRIHHLVAETNKETKLRVSTEMDYKVLQEQLDRMQRESQTMLQRAYKEHETLSEKYQILQKQFQQLQTECTLEQKGKSRVMYLNYVSPSSTSLQLNDCWIADTELPFISAYINRIAGSSGLFGVVDLRSNRISDNGIKSLVAIAKPQVVSKILLQDNYISIQGIRQFASGIEALGFNVLVSDCGVIEATMAEFKMMIDISNNKDASVLVHIPTTLPLPSVNKTKVKKTKNTRDPLEDVYGVDLVATILEKKKESLLSSNNVKQSPRSSSLPKL</sequence>
<dbReference type="OrthoDB" id="120976at2759"/>
<keyword evidence="2" id="KW-0808">Transferase</keyword>
<dbReference type="GO" id="GO:0016301">
    <property type="term" value="F:kinase activity"/>
    <property type="evidence" value="ECO:0007669"/>
    <property type="project" value="UniProtKB-KW"/>
</dbReference>
<dbReference type="Proteomes" id="UP000243217">
    <property type="component" value="Unassembled WGS sequence"/>
</dbReference>
<dbReference type="Gene3D" id="1.10.287.1490">
    <property type="match status" value="1"/>
</dbReference>
<proteinExistence type="predicted"/>
<keyword evidence="3" id="KW-1185">Reference proteome</keyword>
<reference evidence="2 3" key="1">
    <citation type="journal article" date="2014" name="Genome Biol. Evol.">
        <title>The secreted proteins of Achlya hypogyna and Thraustotheca clavata identify the ancestral oomycete secretome and reveal gene acquisitions by horizontal gene transfer.</title>
        <authorList>
            <person name="Misner I."/>
            <person name="Blouin N."/>
            <person name="Leonard G."/>
            <person name="Richards T.A."/>
            <person name="Lane C.E."/>
        </authorList>
    </citation>
    <scope>NUCLEOTIDE SEQUENCE [LARGE SCALE GENOMIC DNA]</scope>
    <source>
        <strain evidence="2 3">ATCC 34112</strain>
    </source>
</reference>
<dbReference type="PANTHER" id="PTHR43941:SF14">
    <property type="entry name" value="PH DOMAIN-CONTAINING PROTEIN"/>
    <property type="match status" value="1"/>
</dbReference>
<evidence type="ECO:0000313" key="2">
    <source>
        <dbReference type="EMBL" id="OQS03175.1"/>
    </source>
</evidence>